<reference evidence="2 3" key="1">
    <citation type="journal article" date="2006" name="Science">
        <title>Phytophthora genome sequences uncover evolutionary origins and mechanisms of pathogenesis.</title>
        <authorList>
            <person name="Tyler B.M."/>
            <person name="Tripathy S."/>
            <person name="Zhang X."/>
            <person name="Dehal P."/>
            <person name="Jiang R.H."/>
            <person name="Aerts A."/>
            <person name="Arredondo F.D."/>
            <person name="Baxter L."/>
            <person name="Bensasson D."/>
            <person name="Beynon J.L."/>
            <person name="Chapman J."/>
            <person name="Damasceno C.M."/>
            <person name="Dorrance A.E."/>
            <person name="Dou D."/>
            <person name="Dickerman A.W."/>
            <person name="Dubchak I.L."/>
            <person name="Garbelotto M."/>
            <person name="Gijzen M."/>
            <person name="Gordon S.G."/>
            <person name="Govers F."/>
            <person name="Grunwald N.J."/>
            <person name="Huang W."/>
            <person name="Ivors K.L."/>
            <person name="Jones R.W."/>
            <person name="Kamoun S."/>
            <person name="Krampis K."/>
            <person name="Lamour K.H."/>
            <person name="Lee M.K."/>
            <person name="McDonald W.H."/>
            <person name="Medina M."/>
            <person name="Meijer H.J."/>
            <person name="Nordberg E.K."/>
            <person name="Maclean D.J."/>
            <person name="Ospina-Giraldo M.D."/>
            <person name="Morris P.F."/>
            <person name="Phuntumart V."/>
            <person name="Putnam N.H."/>
            <person name="Rash S."/>
            <person name="Rose J.K."/>
            <person name="Sakihama Y."/>
            <person name="Salamov A.A."/>
            <person name="Savidor A."/>
            <person name="Scheuring C.F."/>
            <person name="Smith B.M."/>
            <person name="Sobral B.W."/>
            <person name="Terry A."/>
            <person name="Torto-Alalibo T.A."/>
            <person name="Win J."/>
            <person name="Xu Z."/>
            <person name="Zhang H."/>
            <person name="Grigoriev I.V."/>
            <person name="Rokhsar D.S."/>
            <person name="Boore J.L."/>
        </authorList>
    </citation>
    <scope>NUCLEOTIDE SEQUENCE [LARGE SCALE GENOMIC DNA]</scope>
    <source>
        <strain evidence="2 3">P6497</strain>
    </source>
</reference>
<proteinExistence type="predicted"/>
<evidence type="ECO:0000313" key="3">
    <source>
        <dbReference type="Proteomes" id="UP000002640"/>
    </source>
</evidence>
<dbReference type="AlphaFoldDB" id="G4ZX56"/>
<accession>G4ZX56</accession>
<protein>
    <submittedName>
        <fullName evidence="2">Uncharacterized protein</fullName>
    </submittedName>
</protein>
<organism evidence="2 3">
    <name type="scientific">Phytophthora sojae (strain P6497)</name>
    <name type="common">Soybean stem and root rot agent</name>
    <name type="synonym">Phytophthora megasperma f. sp. glycines</name>
    <dbReference type="NCBI Taxonomy" id="1094619"/>
    <lineage>
        <taxon>Eukaryota</taxon>
        <taxon>Sar</taxon>
        <taxon>Stramenopiles</taxon>
        <taxon>Oomycota</taxon>
        <taxon>Peronosporomycetes</taxon>
        <taxon>Peronosporales</taxon>
        <taxon>Peronosporaceae</taxon>
        <taxon>Phytophthora</taxon>
    </lineage>
</organism>
<keyword evidence="1" id="KW-0472">Membrane</keyword>
<feature type="transmembrane region" description="Helical" evidence="1">
    <location>
        <begin position="53"/>
        <end position="75"/>
    </location>
</feature>
<dbReference type="InParanoid" id="G4ZX56"/>
<keyword evidence="1" id="KW-1133">Transmembrane helix</keyword>
<name>G4ZX56_PHYSP</name>
<dbReference type="EMBL" id="JH159157">
    <property type="protein sequence ID" value="EGZ11773.1"/>
    <property type="molecule type" value="Genomic_DNA"/>
</dbReference>
<dbReference type="GeneID" id="20659640"/>
<sequence length="143" mass="15819">MYTSALYYLFQNAATKSVTLDDKAPDGVSSLYLGSTRLAGDTERKKIKYSIPLSSAIATFIGIGIVIAFSFIVVVTPIERVKTSRETNFAARYTDLLTKEEYPPEVHNCDLRVPSGELFPIEDCTVEGITLHSLADESEKVYL</sequence>
<evidence type="ECO:0000256" key="1">
    <source>
        <dbReference type="SAM" id="Phobius"/>
    </source>
</evidence>
<evidence type="ECO:0000313" key="2">
    <source>
        <dbReference type="EMBL" id="EGZ11773.1"/>
    </source>
</evidence>
<gene>
    <name evidence="2" type="ORF">PHYSODRAFT_515225</name>
</gene>
<dbReference type="Proteomes" id="UP000002640">
    <property type="component" value="Unassembled WGS sequence"/>
</dbReference>
<keyword evidence="1" id="KW-0812">Transmembrane</keyword>
<keyword evidence="3" id="KW-1185">Reference proteome</keyword>
<dbReference type="KEGG" id="psoj:PHYSODRAFT_515225"/>
<dbReference type="RefSeq" id="XP_009532106.1">
    <property type="nucleotide sequence ID" value="XM_009533811.1"/>
</dbReference>